<feature type="domain" description="B box-type" evidence="7">
    <location>
        <begin position="94"/>
        <end position="141"/>
    </location>
</feature>
<evidence type="ECO:0000256" key="1">
    <source>
        <dbReference type="ARBA" id="ARBA00022723"/>
    </source>
</evidence>
<sequence>MASSTPLTDLAENFFMCSVCLGQFEEPKQLPCLHRYCRNCLKTVIQASYDGKLTCPLCKQEYVIPENGVDDFKTDFHMNSMLEFIQLQKSFENKDLKQCISCLKNKKVSAYCFKCRDNLCEQCYKVHLSSKMFTDHKTHILRLDNIEAKNMTLDKLTSLTEDPRCHIHDKKEAQLCCSSCRNVPVCLACTYNMHKGHDLHDVTEIADRERKLLKQELVELNKYKDKLYEVPTKIQINQQKLNENAMKRTERLRNQHQQQTNKIKYQFLECTKERKGVLDDIGSRKRDNDRQITLNLEKELVQVREKYDKIRKTANQKYHNDSEEIINKCDEIESALKGKLRSLDANLKNLTTATYLLVNQNEDELKKIREYCEQVIKRYENVTATTSSILTSNDDWTDAQCIPDIRAACEPLLVEMKKEFPELETLSDVTKGNITIAQHKESVVVVAGIKVKDGCITDITSKGDVNIAITHNATERLSHITVFNSKGEIQRQDQIDIDLDIPICGLLSEFKAVTWDYCYEIGIYDVSDGAYSKKNIRNGITSWPSDQYVSCVTTDPVKNNIIVGTDSRDVYVFTDQMNYSHRIKLPNVIYAAYDITVHRGSLLVCDNSRGRAYAVTNEELQSKLMYEFTKPDLDELDWSPISVCTDQNEFIYVLWYKSIFDKRRCILVQYSQDGRQLITTKRVDDDVYRLSTFEENGIEKVLTATTRWGEFYTYDLLVT</sequence>
<dbReference type="InterPro" id="IPR018957">
    <property type="entry name" value="Znf_C3HC4_RING-type"/>
</dbReference>
<dbReference type="InterPro" id="IPR047153">
    <property type="entry name" value="TRIM45/56/19-like"/>
</dbReference>
<keyword evidence="3" id="KW-0862">Zinc</keyword>
<evidence type="ECO:0000256" key="4">
    <source>
        <dbReference type="PROSITE-ProRule" id="PRU00024"/>
    </source>
</evidence>
<dbReference type="EMBL" id="MRZV01000679">
    <property type="protein sequence ID" value="PIK45880.1"/>
    <property type="molecule type" value="Genomic_DNA"/>
</dbReference>
<keyword evidence="9" id="KW-1185">Reference proteome</keyword>
<reference evidence="8 9" key="1">
    <citation type="journal article" date="2017" name="PLoS Biol.">
        <title>The sea cucumber genome provides insights into morphological evolution and visceral regeneration.</title>
        <authorList>
            <person name="Zhang X."/>
            <person name="Sun L."/>
            <person name="Yuan J."/>
            <person name="Sun Y."/>
            <person name="Gao Y."/>
            <person name="Zhang L."/>
            <person name="Li S."/>
            <person name="Dai H."/>
            <person name="Hamel J.F."/>
            <person name="Liu C."/>
            <person name="Yu Y."/>
            <person name="Liu S."/>
            <person name="Lin W."/>
            <person name="Guo K."/>
            <person name="Jin S."/>
            <person name="Xu P."/>
            <person name="Storey K.B."/>
            <person name="Huan P."/>
            <person name="Zhang T."/>
            <person name="Zhou Y."/>
            <person name="Zhang J."/>
            <person name="Lin C."/>
            <person name="Li X."/>
            <person name="Xing L."/>
            <person name="Huo D."/>
            <person name="Sun M."/>
            <person name="Wang L."/>
            <person name="Mercier A."/>
            <person name="Li F."/>
            <person name="Yang H."/>
            <person name="Xiang J."/>
        </authorList>
    </citation>
    <scope>NUCLEOTIDE SEQUENCE [LARGE SCALE GENOMIC DNA]</scope>
    <source>
        <strain evidence="8">Shaxun</strain>
        <tissue evidence="8">Muscle</tissue>
    </source>
</reference>
<keyword evidence="2 4" id="KW-0863">Zinc-finger</keyword>
<accession>A0A2G8KD12</accession>
<feature type="domain" description="RING-type" evidence="6">
    <location>
        <begin position="17"/>
        <end position="59"/>
    </location>
</feature>
<evidence type="ECO:0000256" key="5">
    <source>
        <dbReference type="SAM" id="Coils"/>
    </source>
</evidence>
<keyword evidence="1" id="KW-0479">Metal-binding</keyword>
<dbReference type="PROSITE" id="PS50089">
    <property type="entry name" value="ZF_RING_2"/>
    <property type="match status" value="1"/>
</dbReference>
<proteinExistence type="predicted"/>
<dbReference type="Gene3D" id="3.30.40.10">
    <property type="entry name" value="Zinc/RING finger domain, C3HC4 (zinc finger)"/>
    <property type="match status" value="1"/>
</dbReference>
<comment type="caution">
    <text evidence="8">The sequence shown here is derived from an EMBL/GenBank/DDBJ whole genome shotgun (WGS) entry which is preliminary data.</text>
</comment>
<dbReference type="SMART" id="SM00184">
    <property type="entry name" value="RING"/>
    <property type="match status" value="1"/>
</dbReference>
<evidence type="ECO:0000256" key="2">
    <source>
        <dbReference type="ARBA" id="ARBA00022771"/>
    </source>
</evidence>
<dbReference type="Gene3D" id="3.30.160.60">
    <property type="entry name" value="Classic Zinc Finger"/>
    <property type="match status" value="1"/>
</dbReference>
<name>A0A2G8KD12_STIJA</name>
<evidence type="ECO:0000313" key="8">
    <source>
        <dbReference type="EMBL" id="PIK45880.1"/>
    </source>
</evidence>
<dbReference type="AlphaFoldDB" id="A0A2G8KD12"/>
<feature type="coiled-coil region" evidence="5">
    <location>
        <begin position="206"/>
        <end position="262"/>
    </location>
</feature>
<evidence type="ECO:0000259" key="6">
    <source>
        <dbReference type="PROSITE" id="PS50089"/>
    </source>
</evidence>
<dbReference type="Gene3D" id="2.120.10.30">
    <property type="entry name" value="TolB, C-terminal domain"/>
    <property type="match status" value="1"/>
</dbReference>
<dbReference type="Pfam" id="PF00097">
    <property type="entry name" value="zf-C3HC4"/>
    <property type="match status" value="1"/>
</dbReference>
<protein>
    <submittedName>
        <fullName evidence="8">Uncharacterized protein</fullName>
    </submittedName>
</protein>
<evidence type="ECO:0000256" key="3">
    <source>
        <dbReference type="ARBA" id="ARBA00022833"/>
    </source>
</evidence>
<evidence type="ECO:0000259" key="7">
    <source>
        <dbReference type="PROSITE" id="PS50119"/>
    </source>
</evidence>
<dbReference type="SUPFAM" id="SSF101898">
    <property type="entry name" value="NHL repeat"/>
    <property type="match status" value="1"/>
</dbReference>
<organism evidence="8 9">
    <name type="scientific">Stichopus japonicus</name>
    <name type="common">Sea cucumber</name>
    <dbReference type="NCBI Taxonomy" id="307972"/>
    <lineage>
        <taxon>Eukaryota</taxon>
        <taxon>Metazoa</taxon>
        <taxon>Echinodermata</taxon>
        <taxon>Eleutherozoa</taxon>
        <taxon>Echinozoa</taxon>
        <taxon>Holothuroidea</taxon>
        <taxon>Aspidochirotacea</taxon>
        <taxon>Aspidochirotida</taxon>
        <taxon>Stichopodidae</taxon>
        <taxon>Apostichopus</taxon>
    </lineage>
</organism>
<dbReference type="InterPro" id="IPR000315">
    <property type="entry name" value="Znf_B-box"/>
</dbReference>
<dbReference type="STRING" id="307972.A0A2G8KD12"/>
<dbReference type="InterPro" id="IPR011042">
    <property type="entry name" value="6-blade_b-propeller_TolB-like"/>
</dbReference>
<dbReference type="InterPro" id="IPR017907">
    <property type="entry name" value="Znf_RING_CS"/>
</dbReference>
<dbReference type="InterPro" id="IPR013083">
    <property type="entry name" value="Znf_RING/FYVE/PHD"/>
</dbReference>
<dbReference type="InterPro" id="IPR001841">
    <property type="entry name" value="Znf_RING"/>
</dbReference>
<dbReference type="OrthoDB" id="6105938at2759"/>
<dbReference type="PROSITE" id="PS00518">
    <property type="entry name" value="ZF_RING_1"/>
    <property type="match status" value="1"/>
</dbReference>
<dbReference type="PANTHER" id="PTHR25462">
    <property type="entry name" value="BONUS, ISOFORM C-RELATED"/>
    <property type="match status" value="1"/>
</dbReference>
<dbReference type="SUPFAM" id="SSF57850">
    <property type="entry name" value="RING/U-box"/>
    <property type="match status" value="1"/>
</dbReference>
<keyword evidence="5" id="KW-0175">Coiled coil</keyword>
<dbReference type="Proteomes" id="UP000230750">
    <property type="component" value="Unassembled WGS sequence"/>
</dbReference>
<dbReference type="PANTHER" id="PTHR25462:SF296">
    <property type="entry name" value="MEIOTIC P26, ISOFORM F"/>
    <property type="match status" value="1"/>
</dbReference>
<dbReference type="GO" id="GO:0008270">
    <property type="term" value="F:zinc ion binding"/>
    <property type="evidence" value="ECO:0007669"/>
    <property type="project" value="UniProtKB-KW"/>
</dbReference>
<gene>
    <name evidence="8" type="ORF">BSL78_17259</name>
</gene>
<dbReference type="SUPFAM" id="SSF57845">
    <property type="entry name" value="B-box zinc-binding domain"/>
    <property type="match status" value="1"/>
</dbReference>
<dbReference type="PROSITE" id="PS50119">
    <property type="entry name" value="ZF_BBOX"/>
    <property type="match status" value="1"/>
</dbReference>
<evidence type="ECO:0000313" key="9">
    <source>
        <dbReference type="Proteomes" id="UP000230750"/>
    </source>
</evidence>